<feature type="compositionally biased region" description="Basic and acidic residues" evidence="1">
    <location>
        <begin position="332"/>
        <end position="343"/>
    </location>
</feature>
<accession>A0AAN6RJ54</accession>
<protein>
    <submittedName>
        <fullName evidence="2">Uncharacterized protein</fullName>
    </submittedName>
</protein>
<keyword evidence="3" id="KW-1185">Reference proteome</keyword>
<dbReference type="Proteomes" id="UP001280581">
    <property type="component" value="Unassembled WGS sequence"/>
</dbReference>
<proteinExistence type="predicted"/>
<sequence length="414" mass="47324">MCKVLRYQFACGHYFLRCSSRCNGTRSKNTRSVWRAACSAEAYITIPRVSSCPKCLKDSWLETWKTRLSAARNFHKNIAEGKPGVKEIQRLVEELEEQFEVEEWKIKKDIPHMEKTRVGRVQMAREDMRRGSLLRFEVSREDVVVSEEGEEEKDNGDDEGWEPVCHDPLHPINTDYDIWTKTVGVDDEYLNELELGDETRDGDVEYPEEDSFTANWEWGSGDETLVVGEHDWVIADPKETNTEEEKERNLIEEEDDQGVSPQLPDAHDFSLPSSLPSNNTIQSPTHINQIDALIEGFKQLISTPATPGPSQPPSQSVPDIPTTSDGQGTNLHGEHGSDEHSKLVEPMNLDSRQTKYIAFRKKLEPLKYTDPRQYYEKWLEECEEMGTREQILGRSGRTLTVELTPPAEFEHGIA</sequence>
<feature type="region of interest" description="Disordered" evidence="1">
    <location>
        <begin position="144"/>
        <end position="163"/>
    </location>
</feature>
<reference evidence="2 3" key="1">
    <citation type="submission" date="2021-02" db="EMBL/GenBank/DDBJ databases">
        <title>Genome assembly of Pseudopithomyces chartarum.</title>
        <authorList>
            <person name="Jauregui R."/>
            <person name="Singh J."/>
            <person name="Voisey C."/>
        </authorList>
    </citation>
    <scope>NUCLEOTIDE SEQUENCE [LARGE SCALE GENOMIC DNA]</scope>
    <source>
        <strain evidence="2 3">AGR01</strain>
    </source>
</reference>
<comment type="caution">
    <text evidence="2">The sequence shown here is derived from an EMBL/GenBank/DDBJ whole genome shotgun (WGS) entry which is preliminary data.</text>
</comment>
<gene>
    <name evidence="2" type="ORF">GRF29_28g2814023</name>
</gene>
<feature type="compositionally biased region" description="Basic and acidic residues" evidence="1">
    <location>
        <begin position="235"/>
        <end position="251"/>
    </location>
</feature>
<feature type="region of interest" description="Disordered" evidence="1">
    <location>
        <begin position="301"/>
        <end position="347"/>
    </location>
</feature>
<evidence type="ECO:0000313" key="2">
    <source>
        <dbReference type="EMBL" id="KAK3214343.1"/>
    </source>
</evidence>
<feature type="compositionally biased region" description="Polar residues" evidence="1">
    <location>
        <begin position="271"/>
        <end position="283"/>
    </location>
</feature>
<evidence type="ECO:0000256" key="1">
    <source>
        <dbReference type="SAM" id="MobiDB-lite"/>
    </source>
</evidence>
<dbReference type="EMBL" id="WVTA01000004">
    <property type="protein sequence ID" value="KAK3214343.1"/>
    <property type="molecule type" value="Genomic_DNA"/>
</dbReference>
<name>A0AAN6RJ54_9PLEO</name>
<feature type="region of interest" description="Disordered" evidence="1">
    <location>
        <begin position="235"/>
        <end position="283"/>
    </location>
</feature>
<feature type="compositionally biased region" description="Acidic residues" evidence="1">
    <location>
        <begin position="144"/>
        <end position="161"/>
    </location>
</feature>
<organism evidence="2 3">
    <name type="scientific">Pseudopithomyces chartarum</name>
    <dbReference type="NCBI Taxonomy" id="1892770"/>
    <lineage>
        <taxon>Eukaryota</taxon>
        <taxon>Fungi</taxon>
        <taxon>Dikarya</taxon>
        <taxon>Ascomycota</taxon>
        <taxon>Pezizomycotina</taxon>
        <taxon>Dothideomycetes</taxon>
        <taxon>Pleosporomycetidae</taxon>
        <taxon>Pleosporales</taxon>
        <taxon>Massarineae</taxon>
        <taxon>Didymosphaeriaceae</taxon>
        <taxon>Pseudopithomyces</taxon>
    </lineage>
</organism>
<evidence type="ECO:0000313" key="3">
    <source>
        <dbReference type="Proteomes" id="UP001280581"/>
    </source>
</evidence>
<dbReference type="AlphaFoldDB" id="A0AAN6RJ54"/>